<protein>
    <submittedName>
        <fullName evidence="3">SRPBCC family protein</fullName>
    </submittedName>
</protein>
<evidence type="ECO:0000256" key="1">
    <source>
        <dbReference type="ARBA" id="ARBA00006817"/>
    </source>
</evidence>
<organism evidence="3 4">
    <name type="scientific">Nocardioides conyzicola</name>
    <dbReference type="NCBI Taxonomy" id="1651781"/>
    <lineage>
        <taxon>Bacteria</taxon>
        <taxon>Bacillati</taxon>
        <taxon>Actinomycetota</taxon>
        <taxon>Actinomycetes</taxon>
        <taxon>Propionibacteriales</taxon>
        <taxon>Nocardioidaceae</taxon>
        <taxon>Nocardioides</taxon>
    </lineage>
</organism>
<gene>
    <name evidence="3" type="ORF">GCM10023349_11770</name>
</gene>
<dbReference type="Pfam" id="PF08327">
    <property type="entry name" value="AHSA1"/>
    <property type="match status" value="1"/>
</dbReference>
<keyword evidence="4" id="KW-1185">Reference proteome</keyword>
<reference evidence="4" key="1">
    <citation type="journal article" date="2019" name="Int. J. Syst. Evol. Microbiol.">
        <title>The Global Catalogue of Microorganisms (GCM) 10K type strain sequencing project: providing services to taxonomists for standard genome sequencing and annotation.</title>
        <authorList>
            <consortium name="The Broad Institute Genomics Platform"/>
            <consortium name="The Broad Institute Genome Sequencing Center for Infectious Disease"/>
            <person name="Wu L."/>
            <person name="Ma J."/>
        </authorList>
    </citation>
    <scope>NUCLEOTIDE SEQUENCE [LARGE SCALE GENOMIC DNA]</scope>
    <source>
        <strain evidence="4">JCM 18531</strain>
    </source>
</reference>
<dbReference type="InterPro" id="IPR023393">
    <property type="entry name" value="START-like_dom_sf"/>
</dbReference>
<feature type="domain" description="Activator of Hsp90 ATPase homologue 1/2-like C-terminal" evidence="2">
    <location>
        <begin position="2"/>
        <end position="133"/>
    </location>
</feature>
<comment type="caution">
    <text evidence="3">The sequence shown here is derived from an EMBL/GenBank/DDBJ whole genome shotgun (WGS) entry which is preliminary data.</text>
</comment>
<evidence type="ECO:0000313" key="4">
    <source>
        <dbReference type="Proteomes" id="UP001499974"/>
    </source>
</evidence>
<evidence type="ECO:0000259" key="2">
    <source>
        <dbReference type="Pfam" id="PF08327"/>
    </source>
</evidence>
<dbReference type="SUPFAM" id="SSF55961">
    <property type="entry name" value="Bet v1-like"/>
    <property type="match status" value="1"/>
</dbReference>
<evidence type="ECO:0000313" key="3">
    <source>
        <dbReference type="EMBL" id="GAA4697600.1"/>
    </source>
</evidence>
<dbReference type="Proteomes" id="UP001499974">
    <property type="component" value="Unassembled WGS sequence"/>
</dbReference>
<dbReference type="InterPro" id="IPR013538">
    <property type="entry name" value="ASHA1/2-like_C"/>
</dbReference>
<dbReference type="RefSeq" id="WP_345520207.1">
    <property type="nucleotide sequence ID" value="NZ_BAABKM010000002.1"/>
</dbReference>
<accession>A0ABP8WYB7</accession>
<dbReference type="Gene3D" id="3.30.530.20">
    <property type="match status" value="1"/>
</dbReference>
<comment type="similarity">
    <text evidence="1">Belongs to the AHA1 family.</text>
</comment>
<sequence>MYAALLDAAAVAQWRVPDGMTGEVHELDPRVGGRVRMSLTYDDPATAGKSGGATDTYSGTYVELVPHERVVERVEFETDDAALDGPITMTTTLRDVPDGTEVEIRMDGLPDAVPRADNELGTRMALDKLARLVG</sequence>
<name>A0ABP8WYB7_9ACTN</name>
<dbReference type="EMBL" id="BAABKM010000002">
    <property type="protein sequence ID" value="GAA4697600.1"/>
    <property type="molecule type" value="Genomic_DNA"/>
</dbReference>
<proteinExistence type="inferred from homology"/>